<accession>A0ABT1H4Q9</accession>
<dbReference type="GO" id="GO:0016787">
    <property type="term" value="F:hydrolase activity"/>
    <property type="evidence" value="ECO:0007669"/>
    <property type="project" value="UniProtKB-KW"/>
</dbReference>
<evidence type="ECO:0000313" key="7">
    <source>
        <dbReference type="Proteomes" id="UP001205740"/>
    </source>
</evidence>
<gene>
    <name evidence="6" type="ORF">LX12_003427</name>
</gene>
<keyword evidence="7" id="KW-1185">Reference proteome</keyword>
<dbReference type="Gene3D" id="3.40.50.1000">
    <property type="entry name" value="HAD superfamily/HAD-like"/>
    <property type="match status" value="1"/>
</dbReference>
<keyword evidence="5" id="KW-0472">Membrane</keyword>
<dbReference type="EMBL" id="JAMTCG010000006">
    <property type="protein sequence ID" value="MCP2162223.1"/>
    <property type="molecule type" value="Genomic_DNA"/>
</dbReference>
<evidence type="ECO:0000256" key="3">
    <source>
        <dbReference type="ARBA" id="ARBA00022801"/>
    </source>
</evidence>
<dbReference type="Proteomes" id="UP001205740">
    <property type="component" value="Unassembled WGS sequence"/>
</dbReference>
<keyword evidence="5" id="KW-0812">Transmembrane</keyword>
<keyword evidence="2" id="KW-0479">Metal-binding</keyword>
<sequence>MNSASSGSEQFVTPSSASPVAAFFDLDKTIIAKSSTLAFSRPFFDEGLINRRAVLKSSYAQFLFLLTAADHDQVDRMRRHVTQMCTGWDVEQVRTIVGETLHDIVEPLVFAEAAELIAGHRARGHDVVIVSASGVEMVEPIGQMLGVSTVLASRMRVVDGHYTGDMDFYCYGDAKVTAMRELADRVGYDLANCFAYSDSVTDLPMLDAVGHPTAVNPDRALRRAASSRGWPVVSFSRPVSIRSRIPRPSRPSTPGGAVALGVGAVVAGGLTYAVLHRGRSR</sequence>
<dbReference type="NCBIfam" id="TIGR01488">
    <property type="entry name" value="HAD-SF-IB"/>
    <property type="match status" value="1"/>
</dbReference>
<dbReference type="Gene3D" id="1.20.1440.100">
    <property type="entry name" value="SG protein - dephosphorylation function"/>
    <property type="match status" value="1"/>
</dbReference>
<dbReference type="InterPro" id="IPR036412">
    <property type="entry name" value="HAD-like_sf"/>
</dbReference>
<dbReference type="InterPro" id="IPR050582">
    <property type="entry name" value="HAD-like_SerB"/>
</dbReference>
<dbReference type="NCBIfam" id="TIGR01490">
    <property type="entry name" value="HAD-SF-IB-hyp1"/>
    <property type="match status" value="1"/>
</dbReference>
<keyword evidence="5" id="KW-1133">Transmembrane helix</keyword>
<evidence type="ECO:0000256" key="1">
    <source>
        <dbReference type="ARBA" id="ARBA00009184"/>
    </source>
</evidence>
<proteinExistence type="inferred from homology"/>
<reference evidence="6 7" key="1">
    <citation type="submission" date="2022-06" db="EMBL/GenBank/DDBJ databases">
        <title>Genomic Encyclopedia of Archaeal and Bacterial Type Strains, Phase II (KMG-II): from individual species to whole genera.</title>
        <authorList>
            <person name="Goeker M."/>
        </authorList>
    </citation>
    <scope>NUCLEOTIDE SEQUENCE [LARGE SCALE GENOMIC DNA]</scope>
    <source>
        <strain evidence="6 7">DSM 45037</strain>
    </source>
</reference>
<comment type="caution">
    <text evidence="6">The sequence shown here is derived from an EMBL/GenBank/DDBJ whole genome shotgun (WGS) entry which is preliminary data.</text>
</comment>
<dbReference type="Pfam" id="PF12710">
    <property type="entry name" value="HAD"/>
    <property type="match status" value="1"/>
</dbReference>
<organism evidence="6 7">
    <name type="scientific">Williamsia serinedens</name>
    <dbReference type="NCBI Taxonomy" id="391736"/>
    <lineage>
        <taxon>Bacteria</taxon>
        <taxon>Bacillati</taxon>
        <taxon>Actinomycetota</taxon>
        <taxon>Actinomycetes</taxon>
        <taxon>Mycobacteriales</taxon>
        <taxon>Nocardiaceae</taxon>
        <taxon>Williamsia</taxon>
    </lineage>
</organism>
<evidence type="ECO:0000256" key="5">
    <source>
        <dbReference type="SAM" id="Phobius"/>
    </source>
</evidence>
<evidence type="ECO:0000256" key="4">
    <source>
        <dbReference type="ARBA" id="ARBA00022842"/>
    </source>
</evidence>
<evidence type="ECO:0000313" key="6">
    <source>
        <dbReference type="EMBL" id="MCP2162223.1"/>
    </source>
</evidence>
<keyword evidence="3 6" id="KW-0378">Hydrolase</keyword>
<protein>
    <submittedName>
        <fullName evidence="6">HAD-superfamily subfamily IB hydrolase, TIGR01490</fullName>
    </submittedName>
</protein>
<comment type="similarity">
    <text evidence="1">Belongs to the HAD-like hydrolase superfamily. SerB family.</text>
</comment>
<dbReference type="CDD" id="cd02612">
    <property type="entry name" value="HAD_PGPPase"/>
    <property type="match status" value="1"/>
</dbReference>
<name>A0ABT1H4Q9_9NOCA</name>
<evidence type="ECO:0000256" key="2">
    <source>
        <dbReference type="ARBA" id="ARBA00022723"/>
    </source>
</evidence>
<keyword evidence="4" id="KW-0460">Magnesium</keyword>
<dbReference type="InterPro" id="IPR006385">
    <property type="entry name" value="HAD_hydro_SerB1"/>
</dbReference>
<dbReference type="RefSeq" id="WP_253655784.1">
    <property type="nucleotide sequence ID" value="NZ_BAAAOE010000005.1"/>
</dbReference>
<dbReference type="SUPFAM" id="SSF56784">
    <property type="entry name" value="HAD-like"/>
    <property type="match status" value="1"/>
</dbReference>
<dbReference type="InterPro" id="IPR023214">
    <property type="entry name" value="HAD_sf"/>
</dbReference>
<dbReference type="PANTHER" id="PTHR43344">
    <property type="entry name" value="PHOSPHOSERINE PHOSPHATASE"/>
    <property type="match status" value="1"/>
</dbReference>
<dbReference type="PANTHER" id="PTHR43344:SF13">
    <property type="entry name" value="PHOSPHATASE RV3661-RELATED"/>
    <property type="match status" value="1"/>
</dbReference>
<feature type="transmembrane region" description="Helical" evidence="5">
    <location>
        <begin position="255"/>
        <end position="275"/>
    </location>
</feature>